<dbReference type="eggNOG" id="COG3745">
    <property type="taxonomic scope" value="Bacteria"/>
</dbReference>
<dbReference type="SMART" id="SM00858">
    <property type="entry name" value="SAF"/>
    <property type="match status" value="1"/>
</dbReference>
<dbReference type="CDD" id="cd11614">
    <property type="entry name" value="SAF_CpaB_FlgA_like"/>
    <property type="match status" value="1"/>
</dbReference>
<evidence type="ECO:0000259" key="2">
    <source>
        <dbReference type="SMART" id="SM00858"/>
    </source>
</evidence>
<organism evidence="3 4">
    <name type="scientific">Phenylobacterium zucineum (strain HLK1)</name>
    <dbReference type="NCBI Taxonomy" id="450851"/>
    <lineage>
        <taxon>Bacteria</taxon>
        <taxon>Pseudomonadati</taxon>
        <taxon>Pseudomonadota</taxon>
        <taxon>Alphaproteobacteria</taxon>
        <taxon>Caulobacterales</taxon>
        <taxon>Caulobacteraceae</taxon>
        <taxon>Phenylobacterium</taxon>
    </lineage>
</organism>
<dbReference type="RefSeq" id="WP_012523574.1">
    <property type="nucleotide sequence ID" value="NC_011144.1"/>
</dbReference>
<dbReference type="InterPro" id="IPR017592">
    <property type="entry name" value="Pilus_assmbl_Flp-typ_CpaB"/>
</dbReference>
<dbReference type="KEGG" id="pzu:PHZ_c3027"/>
<evidence type="ECO:0000313" key="4">
    <source>
        <dbReference type="Proteomes" id="UP000001868"/>
    </source>
</evidence>
<sequence length="310" mass="30967">MRVVTIVSLAASAVLGLGALVVAKTVLPGAGAAKGAAVVQEAPGVPVVVAAREIKYGDKLVPGMLTIVNAPAGLVPQGAFQTVDQVLSADKGGPPVALTRLAAREPVLPTKISGPGSRPTVSAEVGEGMRAYTLKVDASSGVGGHALPGDRVDVVLLRDLTPSGPDRNFISYVVVQNARVLGVDLNADPTSEKPATPSTATLEVSVEESQKLAIAATLGTLSLALRRSGEAEIADAGPLRTGDFLVGGGGRGPVRAASSGGPRAPAGILIIEGESVKRQRAPRGGRGAQAPVQPVPPVPPVVAHAAPSAT</sequence>
<evidence type="ECO:0000256" key="1">
    <source>
        <dbReference type="SAM" id="MobiDB-lite"/>
    </source>
</evidence>
<feature type="region of interest" description="Disordered" evidence="1">
    <location>
        <begin position="272"/>
        <end position="310"/>
    </location>
</feature>
<dbReference type="AlphaFoldDB" id="B4R9H6"/>
<dbReference type="InterPro" id="IPR031571">
    <property type="entry name" value="RcpC_dom"/>
</dbReference>
<keyword evidence="4" id="KW-1185">Reference proteome</keyword>
<dbReference type="EMBL" id="CP000747">
    <property type="protein sequence ID" value="ACG79436.1"/>
    <property type="molecule type" value="Genomic_DNA"/>
</dbReference>
<dbReference type="NCBIfam" id="TIGR03177">
    <property type="entry name" value="pilus_cpaB"/>
    <property type="match status" value="1"/>
</dbReference>
<evidence type="ECO:0000313" key="3">
    <source>
        <dbReference type="EMBL" id="ACG79436.1"/>
    </source>
</evidence>
<gene>
    <name evidence="3" type="ordered locus">PHZ_c3027</name>
</gene>
<name>B4R9H6_PHEZH</name>
<dbReference type="STRING" id="450851.PHZ_c3027"/>
<dbReference type="InterPro" id="IPR013974">
    <property type="entry name" value="SAF"/>
</dbReference>
<dbReference type="OrthoDB" id="163768at2"/>
<proteinExistence type="predicted"/>
<dbReference type="Pfam" id="PF08666">
    <property type="entry name" value="SAF"/>
    <property type="match status" value="1"/>
</dbReference>
<feature type="domain" description="SAF" evidence="2">
    <location>
        <begin position="45"/>
        <end position="113"/>
    </location>
</feature>
<feature type="compositionally biased region" description="Low complexity" evidence="1">
    <location>
        <begin position="301"/>
        <end position="310"/>
    </location>
</feature>
<protein>
    <submittedName>
        <fullName evidence="3">Flp pilus assembly protein CpaB</fullName>
    </submittedName>
</protein>
<accession>B4R9H6</accession>
<dbReference type="HOGENOM" id="CLU_896742_0_0_5"/>
<dbReference type="Pfam" id="PF16976">
    <property type="entry name" value="RcpC"/>
    <property type="match status" value="1"/>
</dbReference>
<dbReference type="Proteomes" id="UP000001868">
    <property type="component" value="Chromosome"/>
</dbReference>
<reference evidence="3 4" key="1">
    <citation type="journal article" date="2008" name="BMC Genomics">
        <title>Complete genome of Phenylobacterium zucineum - a novel facultative intracellular bacterium isolated from human erythroleukemia cell line K562.</title>
        <authorList>
            <person name="Luo Y."/>
            <person name="Xu X."/>
            <person name="Ding Z."/>
            <person name="Liu Z."/>
            <person name="Zhang B."/>
            <person name="Yan Z."/>
            <person name="Sun J."/>
            <person name="Hu S."/>
            <person name="Hu X."/>
        </authorList>
    </citation>
    <scope>NUCLEOTIDE SEQUENCE [LARGE SCALE GENOMIC DNA]</scope>
    <source>
        <strain evidence="3 4">HLK1</strain>
    </source>
</reference>